<evidence type="ECO:0000256" key="18">
    <source>
        <dbReference type="SAM" id="Phobius"/>
    </source>
</evidence>
<feature type="transmembrane region" description="Helical" evidence="18">
    <location>
        <begin position="135"/>
        <end position="156"/>
    </location>
</feature>
<evidence type="ECO:0000256" key="11">
    <source>
        <dbReference type="ARBA" id="ARBA00025034"/>
    </source>
</evidence>
<comment type="similarity">
    <text evidence="2">Belongs to the OXA1/ALB3/YidC family. Type 1 subfamily.</text>
</comment>
<evidence type="ECO:0000256" key="14">
    <source>
        <dbReference type="ARBA" id="ARBA00033245"/>
    </source>
</evidence>
<dbReference type="NCBIfam" id="TIGR03592">
    <property type="entry name" value="yidC_oxa1_cterm"/>
    <property type="match status" value="1"/>
</dbReference>
<feature type="compositionally biased region" description="Polar residues" evidence="17">
    <location>
        <begin position="353"/>
        <end position="364"/>
    </location>
</feature>
<proteinExistence type="inferred from homology"/>
<keyword evidence="6 16" id="KW-0812">Transmembrane</keyword>
<evidence type="ECO:0000256" key="7">
    <source>
        <dbReference type="ARBA" id="ARBA00022927"/>
    </source>
</evidence>
<dbReference type="PANTHER" id="PTHR12428:SF65">
    <property type="entry name" value="CYTOCHROME C OXIDASE ASSEMBLY PROTEIN COX18, MITOCHONDRIAL"/>
    <property type="match status" value="1"/>
</dbReference>
<feature type="domain" description="Membrane insertase YidC/Oxa/ALB C-terminal" evidence="19">
    <location>
        <begin position="70"/>
        <end position="284"/>
    </location>
</feature>
<protein>
    <recommendedName>
        <fullName evidence="3">Membrane protein insertase YidC</fullName>
    </recommendedName>
    <alternativeName>
        <fullName evidence="15">Foldase YidC</fullName>
    </alternativeName>
    <alternativeName>
        <fullName evidence="14">Membrane integrase YidC</fullName>
    </alternativeName>
    <alternativeName>
        <fullName evidence="13">Membrane protein YidC</fullName>
    </alternativeName>
</protein>
<dbReference type="EMBL" id="CP049865">
    <property type="protein sequence ID" value="QIK73868.1"/>
    <property type="molecule type" value="Genomic_DNA"/>
</dbReference>
<dbReference type="InterPro" id="IPR028055">
    <property type="entry name" value="YidC/Oxa/ALB_C"/>
</dbReference>
<feature type="compositionally biased region" description="Basic residues" evidence="17">
    <location>
        <begin position="379"/>
        <end position="389"/>
    </location>
</feature>
<dbReference type="GO" id="GO:0032977">
    <property type="term" value="F:membrane insertase activity"/>
    <property type="evidence" value="ECO:0007669"/>
    <property type="project" value="InterPro"/>
</dbReference>
<reference evidence="20 21" key="1">
    <citation type="submission" date="2020-03" db="EMBL/GenBank/DDBJ databases">
        <title>Propioniciclava sp. nov., isolated from Hydrophilus acuminatus.</title>
        <authorList>
            <person name="Hyun D.-W."/>
            <person name="Bae J.-W."/>
        </authorList>
    </citation>
    <scope>NUCLEOTIDE SEQUENCE [LARGE SCALE GENOMIC DNA]</scope>
    <source>
        <strain evidence="20 21">HDW11</strain>
    </source>
</reference>
<dbReference type="NCBIfam" id="NF002350">
    <property type="entry name" value="PRK01315.1"/>
    <property type="match status" value="1"/>
</dbReference>
<dbReference type="KEGG" id="prv:G7070_07515"/>
<keyword evidence="7" id="KW-0653">Protein transport</keyword>
<evidence type="ECO:0000256" key="1">
    <source>
        <dbReference type="ARBA" id="ARBA00004651"/>
    </source>
</evidence>
<dbReference type="GO" id="GO:0015031">
    <property type="term" value="P:protein transport"/>
    <property type="evidence" value="ECO:0007669"/>
    <property type="project" value="UniProtKB-KW"/>
</dbReference>
<feature type="compositionally biased region" description="Low complexity" evidence="17">
    <location>
        <begin position="341"/>
        <end position="352"/>
    </location>
</feature>
<gene>
    <name evidence="20" type="primary">yidC</name>
    <name evidence="20" type="ORF">G7070_07515</name>
</gene>
<comment type="subcellular location">
    <subcellularLocation>
        <location evidence="1">Cell membrane</location>
        <topology evidence="1">Multi-pass membrane protein</topology>
    </subcellularLocation>
    <subcellularLocation>
        <location evidence="16">Membrane</location>
        <topology evidence="16">Multi-pass membrane protein</topology>
    </subcellularLocation>
</comment>
<feature type="transmembrane region" description="Helical" evidence="18">
    <location>
        <begin position="205"/>
        <end position="227"/>
    </location>
</feature>
<evidence type="ECO:0000256" key="10">
    <source>
        <dbReference type="ARBA" id="ARBA00023186"/>
    </source>
</evidence>
<evidence type="ECO:0000256" key="17">
    <source>
        <dbReference type="SAM" id="MobiDB-lite"/>
    </source>
</evidence>
<feature type="compositionally biased region" description="Basic and acidic residues" evidence="17">
    <location>
        <begin position="303"/>
        <end position="318"/>
    </location>
</feature>
<dbReference type="Proteomes" id="UP000501058">
    <property type="component" value="Chromosome"/>
</dbReference>
<dbReference type="Pfam" id="PF02096">
    <property type="entry name" value="60KD_IMP"/>
    <property type="match status" value="1"/>
</dbReference>
<evidence type="ECO:0000256" key="2">
    <source>
        <dbReference type="ARBA" id="ARBA00010527"/>
    </source>
</evidence>
<evidence type="ECO:0000256" key="16">
    <source>
        <dbReference type="RuleBase" id="RU003945"/>
    </source>
</evidence>
<keyword evidence="10" id="KW-0143">Chaperone</keyword>
<evidence type="ECO:0000313" key="20">
    <source>
        <dbReference type="EMBL" id="QIK73868.1"/>
    </source>
</evidence>
<dbReference type="InterPro" id="IPR001708">
    <property type="entry name" value="YidC/ALB3/OXA1/COX18"/>
</dbReference>
<comment type="subunit">
    <text evidence="12">Interacts with the Sec translocase complex via SecD. Specifically interacts with transmembrane segments of nascent integral membrane proteins during membrane integration.</text>
</comment>
<organism evidence="20 21">
    <name type="scientific">Propioniciclava coleopterorum</name>
    <dbReference type="NCBI Taxonomy" id="2714937"/>
    <lineage>
        <taxon>Bacteria</taxon>
        <taxon>Bacillati</taxon>
        <taxon>Actinomycetota</taxon>
        <taxon>Actinomycetes</taxon>
        <taxon>Propionibacteriales</taxon>
        <taxon>Propionibacteriaceae</taxon>
        <taxon>Propioniciclava</taxon>
    </lineage>
</organism>
<dbReference type="PANTHER" id="PTHR12428">
    <property type="entry name" value="OXA1"/>
    <property type="match status" value="1"/>
</dbReference>
<evidence type="ECO:0000256" key="8">
    <source>
        <dbReference type="ARBA" id="ARBA00022989"/>
    </source>
</evidence>
<feature type="transmembrane region" description="Helical" evidence="18">
    <location>
        <begin position="248"/>
        <end position="272"/>
    </location>
</feature>
<evidence type="ECO:0000256" key="13">
    <source>
        <dbReference type="ARBA" id="ARBA00031538"/>
    </source>
</evidence>
<evidence type="ECO:0000256" key="6">
    <source>
        <dbReference type="ARBA" id="ARBA00022692"/>
    </source>
</evidence>
<evidence type="ECO:0000256" key="5">
    <source>
        <dbReference type="ARBA" id="ARBA00022475"/>
    </source>
</evidence>
<evidence type="ECO:0000259" key="19">
    <source>
        <dbReference type="Pfam" id="PF02096"/>
    </source>
</evidence>
<evidence type="ECO:0000256" key="12">
    <source>
        <dbReference type="ARBA" id="ARBA00026028"/>
    </source>
</evidence>
<evidence type="ECO:0000256" key="3">
    <source>
        <dbReference type="ARBA" id="ARBA00015325"/>
    </source>
</evidence>
<keyword evidence="4" id="KW-0813">Transport</keyword>
<evidence type="ECO:0000256" key="15">
    <source>
        <dbReference type="ARBA" id="ARBA00033342"/>
    </source>
</evidence>
<evidence type="ECO:0000313" key="21">
    <source>
        <dbReference type="Proteomes" id="UP000501058"/>
    </source>
</evidence>
<feature type="transmembrane region" description="Helical" evidence="18">
    <location>
        <begin position="68"/>
        <end position="90"/>
    </location>
</feature>
<keyword evidence="9 18" id="KW-0472">Membrane</keyword>
<keyword evidence="5" id="KW-1003">Cell membrane</keyword>
<sequence length="389" mass="43513">MRRLVRCHPWSQGASTPCRPLTFRRCTVFDGILGFLDTIMQPIYAAMSGILVGFHWLYSHILHPDSGWTWALSIVSLTIVVRMLMIPLFVKQINSSRQMQLVAPKTRALQEKYGNDREKYGQEVMKLYQEEGVNPAASCLPLLIQMPIFLGLFYVLNGAAHGQPKGYFFEQAPHLASSLQHAQIFGAEISATLAVNGLTNFNSTFFVAVVLIIGMTATLFITQLQLLRKNMPPEALTGPMAQQQKMMLYIFPAIYLFTGVNFPIGVMIYWLASNLWTLGQQYILIHNNPTPGTPAFIDWEERTRAKGKDPDKIMAERRAKMRRKKGPAVAGDPTKVARQNTSSTTSKESTSTDQPGASAPTNESGKQRIQRQQPNKGSRANRKQARPGQ</sequence>
<dbReference type="GO" id="GO:0051205">
    <property type="term" value="P:protein insertion into membrane"/>
    <property type="evidence" value="ECO:0007669"/>
    <property type="project" value="TreeGrafter"/>
</dbReference>
<feature type="region of interest" description="Disordered" evidence="17">
    <location>
        <begin position="303"/>
        <end position="389"/>
    </location>
</feature>
<name>A0A6G7YB55_9ACTN</name>
<dbReference type="AlphaFoldDB" id="A0A6G7YB55"/>
<comment type="function">
    <text evidence="11">Required for the insertion and/or proper folding and/or complex formation of integral membrane proteins into the membrane. Involved in integration of membrane proteins that insert both dependently and independently of the Sec translocase complex, as well as at least some lipoproteins. Aids folding of multispanning membrane proteins.</text>
</comment>
<dbReference type="InterPro" id="IPR047196">
    <property type="entry name" value="YidC_ALB_C"/>
</dbReference>
<keyword evidence="21" id="KW-1185">Reference proteome</keyword>
<dbReference type="GO" id="GO:0005886">
    <property type="term" value="C:plasma membrane"/>
    <property type="evidence" value="ECO:0007669"/>
    <property type="project" value="UniProtKB-SubCell"/>
</dbReference>
<evidence type="ECO:0000256" key="9">
    <source>
        <dbReference type="ARBA" id="ARBA00023136"/>
    </source>
</evidence>
<dbReference type="CDD" id="cd20070">
    <property type="entry name" value="5TM_YidC_Alb3"/>
    <property type="match status" value="1"/>
</dbReference>
<accession>A0A6G7YB55</accession>
<keyword evidence="8 18" id="KW-1133">Transmembrane helix</keyword>
<evidence type="ECO:0000256" key="4">
    <source>
        <dbReference type="ARBA" id="ARBA00022448"/>
    </source>
</evidence>